<feature type="binding site" evidence="7">
    <location>
        <position position="422"/>
    </location>
    <ligand>
        <name>substrate</name>
    </ligand>
</feature>
<feature type="binding site" evidence="8">
    <location>
        <position position="363"/>
    </location>
    <ligand>
        <name>Zn(2+)</name>
        <dbReference type="ChEBI" id="CHEBI:29105"/>
    </ligand>
</feature>
<evidence type="ECO:0000256" key="2">
    <source>
        <dbReference type="ARBA" id="ARBA00022723"/>
    </source>
</evidence>
<comment type="cofactor">
    <cofactor evidence="8">
        <name>Zn(2+)</name>
        <dbReference type="ChEBI" id="CHEBI:29105"/>
    </cofactor>
    <text evidence="8">Binds 1 zinc ion per subunit.</text>
</comment>
<dbReference type="GO" id="GO:0004399">
    <property type="term" value="F:histidinol dehydrogenase activity"/>
    <property type="evidence" value="ECO:0007669"/>
    <property type="project" value="UniProtKB-UniRule"/>
</dbReference>
<feature type="binding site" evidence="7">
    <location>
        <position position="239"/>
    </location>
    <ligand>
        <name>substrate</name>
    </ligand>
</feature>
<dbReference type="FunFam" id="3.40.50.1980:FF:000001">
    <property type="entry name" value="Histidinol dehydrogenase"/>
    <property type="match status" value="1"/>
</dbReference>
<dbReference type="PIRSF" id="PIRSF000099">
    <property type="entry name" value="Histidinol_dh"/>
    <property type="match status" value="1"/>
</dbReference>
<evidence type="ECO:0000313" key="11">
    <source>
        <dbReference type="EMBL" id="HIQ29939.1"/>
    </source>
</evidence>
<dbReference type="SUPFAM" id="SSF53720">
    <property type="entry name" value="ALDH-like"/>
    <property type="match status" value="1"/>
</dbReference>
<reference evidence="11" key="1">
    <citation type="journal article" date="2020" name="ISME J.">
        <title>Gammaproteobacteria mediating utilization of methyl-, sulfur- and petroleum organic compounds in deep ocean hydrothermal plumes.</title>
        <authorList>
            <person name="Zhou Z."/>
            <person name="Liu Y."/>
            <person name="Pan J."/>
            <person name="Cron B.R."/>
            <person name="Toner B.M."/>
            <person name="Anantharaman K."/>
            <person name="Breier J.A."/>
            <person name="Dick G.J."/>
            <person name="Li M."/>
        </authorList>
    </citation>
    <scope>NUCLEOTIDE SEQUENCE</scope>
    <source>
        <strain evidence="11">SZUA-1515</strain>
    </source>
</reference>
<feature type="binding site" evidence="7">
    <location>
        <position position="417"/>
    </location>
    <ligand>
        <name>substrate</name>
    </ligand>
</feature>
<comment type="pathway">
    <text evidence="5">Amino-acid biosynthesis; L-histidine biosynthesis; L-histidine from 5-phospho-alpha-D-ribose 1-diphosphate: step 9/9.</text>
</comment>
<dbReference type="PRINTS" id="PR00083">
    <property type="entry name" value="HOLDHDRGNASE"/>
</dbReference>
<dbReference type="PANTHER" id="PTHR21256:SF2">
    <property type="entry name" value="HISTIDINE BIOSYNTHESIS TRIFUNCTIONAL PROTEIN"/>
    <property type="match status" value="1"/>
</dbReference>
<dbReference type="InterPro" id="IPR012131">
    <property type="entry name" value="Hstdl_DH"/>
</dbReference>
<name>A0A833EA59_CALS0</name>
<dbReference type="InterPro" id="IPR016161">
    <property type="entry name" value="Ald_DH/histidinol_DH"/>
</dbReference>
<dbReference type="CDD" id="cd06572">
    <property type="entry name" value="Histidinol_dh"/>
    <property type="match status" value="1"/>
</dbReference>
<feature type="binding site" evidence="7">
    <location>
        <position position="264"/>
    </location>
    <ligand>
        <name>substrate</name>
    </ligand>
</feature>
<comment type="caution">
    <text evidence="11">The sequence shown here is derived from an EMBL/GenBank/DDBJ whole genome shotgun (WGS) entry which is preliminary data.</text>
</comment>
<comment type="catalytic activity">
    <reaction evidence="5">
        <text>L-histidinol + 2 NAD(+) + H2O = L-histidine + 2 NADH + 3 H(+)</text>
        <dbReference type="Rhea" id="RHEA:20641"/>
        <dbReference type="ChEBI" id="CHEBI:15377"/>
        <dbReference type="ChEBI" id="CHEBI:15378"/>
        <dbReference type="ChEBI" id="CHEBI:57540"/>
        <dbReference type="ChEBI" id="CHEBI:57595"/>
        <dbReference type="ChEBI" id="CHEBI:57699"/>
        <dbReference type="ChEBI" id="CHEBI:57945"/>
        <dbReference type="EC" id="1.1.1.23"/>
    </reaction>
</comment>
<dbReference type="UniPathway" id="UPA00031">
    <property type="reaction ID" value="UER00014"/>
</dbReference>
<proteinExistence type="inferred from homology"/>
<dbReference type="PANTHER" id="PTHR21256">
    <property type="entry name" value="HISTIDINOL DEHYDROGENASE HDH"/>
    <property type="match status" value="1"/>
</dbReference>
<keyword evidence="2 8" id="KW-0479">Metal-binding</keyword>
<dbReference type="Gene3D" id="1.20.5.1300">
    <property type="match status" value="1"/>
</dbReference>
<keyword evidence="10" id="KW-0175">Coiled coil</keyword>
<keyword evidence="5" id="KW-0368">Histidine biosynthesis</keyword>
<evidence type="ECO:0000256" key="4">
    <source>
        <dbReference type="ARBA" id="ARBA00023002"/>
    </source>
</evidence>
<feature type="binding site" evidence="8">
    <location>
        <position position="422"/>
    </location>
    <ligand>
        <name>Zn(2+)</name>
        <dbReference type="ChEBI" id="CHEBI:29105"/>
    </ligand>
</feature>
<feature type="binding site" evidence="7">
    <location>
        <position position="261"/>
    </location>
    <ligand>
        <name>substrate</name>
    </ligand>
</feature>
<dbReference type="EC" id="1.1.1.23" evidence="5"/>
<evidence type="ECO:0000256" key="9">
    <source>
        <dbReference type="RuleBase" id="RU004175"/>
    </source>
</evidence>
<keyword evidence="5" id="KW-0028">Amino-acid biosynthesis</keyword>
<evidence type="ECO:0000256" key="10">
    <source>
        <dbReference type="SAM" id="Coils"/>
    </source>
</evidence>
<dbReference type="NCBIfam" id="TIGR00069">
    <property type="entry name" value="hisD"/>
    <property type="match status" value="1"/>
</dbReference>
<evidence type="ECO:0000256" key="7">
    <source>
        <dbReference type="PIRSR" id="PIRSR000099-3"/>
    </source>
</evidence>
<keyword evidence="3 8" id="KW-0862">Zinc</keyword>
<evidence type="ECO:0000256" key="8">
    <source>
        <dbReference type="PIRSR" id="PIRSR000099-4"/>
    </source>
</evidence>
<feature type="active site" description="Proton acceptor" evidence="6">
    <location>
        <position position="330"/>
    </location>
</feature>
<feature type="binding site" evidence="8">
    <location>
        <position position="264"/>
    </location>
    <ligand>
        <name>Zn(2+)</name>
        <dbReference type="ChEBI" id="CHEBI:29105"/>
    </ligand>
</feature>
<feature type="coiled-coil region" evidence="10">
    <location>
        <begin position="58"/>
        <end position="92"/>
    </location>
</feature>
<evidence type="ECO:0000256" key="1">
    <source>
        <dbReference type="ARBA" id="ARBA00010178"/>
    </source>
</evidence>
<sequence length="430" mass="46672">MTPKVFNLKETKYDIDDLVDKVTSARPDYSGVISQVKEIVEDVRRRGDAAVLEYVSKLDNVELSIDDIRVSREELREAYLKLDRRVRKSLENLAENIRIHSRKLLRRLKLSYSYKGVQVNLSPVAIESVGCYIPGGAAAYPTTALMTVIPAKTAGVERIVAASPLYEKTKSTPVLAALHIAGVHEVYRIGGPHAVAALAYGTGLIKPVKKIIGPGGAYVTAAKLLVSNQVAVDMPAGPTELVVMCDETADARDVVLELCAQAEHSRDTMVGVVTTSPELAESILEGMKVEAVKKQRSDMIRYSWEMNGFVIVCSNMNDAAEIVNKIAPEHVAVFTKRPNKVASLVKNAGLISVGYYSSPVLCDYIVGVNHVLPTGGAAKIRGGLSILDYVHLKQEVKISKGASKALSKKAYPLALAEELTAHAEALERLR</sequence>
<feature type="binding site" evidence="7">
    <location>
        <position position="330"/>
    </location>
    <ligand>
        <name>substrate</name>
    </ligand>
</feature>
<evidence type="ECO:0000256" key="5">
    <source>
        <dbReference type="PIRNR" id="PIRNR000099"/>
    </source>
</evidence>
<gene>
    <name evidence="11" type="primary">hisD</name>
    <name evidence="11" type="ORF">EYH45_05180</name>
</gene>
<feature type="binding site" evidence="7">
    <location>
        <position position="363"/>
    </location>
    <ligand>
        <name>substrate</name>
    </ligand>
</feature>
<accession>A0A833EA59</accession>
<feature type="active site" description="Proton acceptor" evidence="6">
    <location>
        <position position="329"/>
    </location>
</feature>
<dbReference type="GO" id="GO:0051287">
    <property type="term" value="F:NAD binding"/>
    <property type="evidence" value="ECO:0007669"/>
    <property type="project" value="InterPro"/>
</dbReference>
<dbReference type="GO" id="GO:0000105">
    <property type="term" value="P:L-histidine biosynthetic process"/>
    <property type="evidence" value="ECO:0007669"/>
    <property type="project" value="UniProtKB-UniRule"/>
</dbReference>
<organism evidence="11 12">
    <name type="scientific">Caldiarchaeum subterraneum</name>
    <dbReference type="NCBI Taxonomy" id="311458"/>
    <lineage>
        <taxon>Archaea</taxon>
        <taxon>Nitrososphaerota</taxon>
        <taxon>Candidatus Caldarchaeales</taxon>
        <taxon>Candidatus Caldarchaeaceae</taxon>
        <taxon>Candidatus Caldarchaeum</taxon>
    </lineage>
</organism>
<dbReference type="AlphaFoldDB" id="A0A833EA59"/>
<comment type="function">
    <text evidence="5">Catalyzes the sequential NAD-dependent oxidations of L-histidinol to L-histidinaldehyde and then to L-histidine.</text>
</comment>
<feature type="binding site" evidence="8">
    <location>
        <position position="261"/>
    </location>
    <ligand>
        <name>Zn(2+)</name>
        <dbReference type="ChEBI" id="CHEBI:29105"/>
    </ligand>
</feature>
<evidence type="ECO:0000256" key="3">
    <source>
        <dbReference type="ARBA" id="ARBA00022833"/>
    </source>
</evidence>
<dbReference type="Proteomes" id="UP000608579">
    <property type="component" value="Unassembled WGS sequence"/>
</dbReference>
<protein>
    <recommendedName>
        <fullName evidence="5">Histidinol dehydrogenase</fullName>
        <shortName evidence="5">HDH</shortName>
        <ecNumber evidence="5">1.1.1.23</ecNumber>
    </recommendedName>
</protein>
<dbReference type="GO" id="GO:0046872">
    <property type="term" value="F:metal ion binding"/>
    <property type="evidence" value="ECO:0007669"/>
    <property type="project" value="UniProtKB-KW"/>
</dbReference>
<dbReference type="GO" id="GO:0005737">
    <property type="term" value="C:cytoplasm"/>
    <property type="evidence" value="ECO:0007669"/>
    <property type="project" value="TreeGrafter"/>
</dbReference>
<evidence type="ECO:0000256" key="6">
    <source>
        <dbReference type="PIRSR" id="PIRSR000099-1"/>
    </source>
</evidence>
<evidence type="ECO:0000313" key="12">
    <source>
        <dbReference type="Proteomes" id="UP000608579"/>
    </source>
</evidence>
<dbReference type="EMBL" id="DQVM01000100">
    <property type="protein sequence ID" value="HIQ29939.1"/>
    <property type="molecule type" value="Genomic_DNA"/>
</dbReference>
<dbReference type="Gene3D" id="3.40.50.1980">
    <property type="entry name" value="Nitrogenase molybdenum iron protein domain"/>
    <property type="match status" value="2"/>
</dbReference>
<keyword evidence="4 5" id="KW-0560">Oxidoreductase</keyword>
<comment type="similarity">
    <text evidence="1 5 9">Belongs to the histidinol dehydrogenase family.</text>
</comment>
<dbReference type="InterPro" id="IPR022695">
    <property type="entry name" value="Histidinol_DH_monofunct"/>
</dbReference>
<dbReference type="Pfam" id="PF00815">
    <property type="entry name" value="Histidinol_dh"/>
    <property type="match status" value="1"/>
</dbReference>
<keyword evidence="5" id="KW-0520">NAD</keyword>